<name>A0A1G6HGW9_9ACTN</name>
<dbReference type="AlphaFoldDB" id="A0A1G6HGW9"/>
<evidence type="ECO:0000313" key="2">
    <source>
        <dbReference type="EMBL" id="SDB93175.1"/>
    </source>
</evidence>
<dbReference type="STRING" id="1577474.GA0111570_109116"/>
<accession>A0A1G6HGW9</accession>
<dbReference type="EMBL" id="FMYF01000009">
    <property type="protein sequence ID" value="SDB93175.1"/>
    <property type="molecule type" value="Genomic_DNA"/>
</dbReference>
<dbReference type="Pfam" id="PF07866">
    <property type="entry name" value="DUF1653"/>
    <property type="match status" value="1"/>
</dbReference>
<dbReference type="InterPro" id="IPR023387">
    <property type="entry name" value="DUF1653-like_dom"/>
</dbReference>
<dbReference type="RefSeq" id="WP_245703210.1">
    <property type="nucleotide sequence ID" value="NZ_FMYF01000009.1"/>
</dbReference>
<reference evidence="2 3" key="1">
    <citation type="submission" date="2016-06" db="EMBL/GenBank/DDBJ databases">
        <authorList>
            <person name="Olsen C.W."/>
            <person name="Carey S."/>
            <person name="Hinshaw L."/>
            <person name="Karasin A.I."/>
        </authorList>
    </citation>
    <scope>NUCLEOTIDE SEQUENCE [LARGE SCALE GENOMIC DNA]</scope>
    <source>
        <strain evidence="2 3">LZ-22</strain>
    </source>
</reference>
<evidence type="ECO:0000313" key="3">
    <source>
        <dbReference type="Proteomes" id="UP000199086"/>
    </source>
</evidence>
<organism evidence="2 3">
    <name type="scientific">Raineyella antarctica</name>
    <dbReference type="NCBI Taxonomy" id="1577474"/>
    <lineage>
        <taxon>Bacteria</taxon>
        <taxon>Bacillati</taxon>
        <taxon>Actinomycetota</taxon>
        <taxon>Actinomycetes</taxon>
        <taxon>Propionibacteriales</taxon>
        <taxon>Propionibacteriaceae</taxon>
        <taxon>Raineyella</taxon>
    </lineage>
</organism>
<gene>
    <name evidence="2" type="ORF">GA0111570_109116</name>
</gene>
<proteinExistence type="predicted"/>
<dbReference type="InterPro" id="IPR037135">
    <property type="entry name" value="DUF1653-like_dom_sf"/>
</dbReference>
<dbReference type="Proteomes" id="UP000199086">
    <property type="component" value="Unassembled WGS sequence"/>
</dbReference>
<dbReference type="Gene3D" id="2.30.30.320">
    <property type="entry name" value="DUF1653-like domain"/>
    <property type="match status" value="1"/>
</dbReference>
<sequence>MRIRYRDKDGQVGWHRLRVTGARDDAGTWLIVAEEPGTRGPLELALADVLGWQSALEVAAAADRLSSDRSSADAPVPGVYRHYKGSFYWLLEVATHSETRELMAVYRCLYGDFSTWVRPWAMFNETVLVDGIEVPRFAYVAPLS</sequence>
<evidence type="ECO:0000259" key="1">
    <source>
        <dbReference type="Pfam" id="PF07866"/>
    </source>
</evidence>
<feature type="domain" description="DUF1653" evidence="1">
    <location>
        <begin position="78"/>
        <end position="139"/>
    </location>
</feature>
<keyword evidence="3" id="KW-1185">Reference proteome</keyword>
<protein>
    <recommendedName>
        <fullName evidence="1">DUF1653 domain-containing protein</fullName>
    </recommendedName>
</protein>